<dbReference type="STRING" id="7897.ENSLACP00000017552"/>
<proteinExistence type="predicted"/>
<dbReference type="PANTHER" id="PTHR37984:SF5">
    <property type="entry name" value="PROTEIN NYNRIN-LIKE"/>
    <property type="match status" value="1"/>
</dbReference>
<accession>H3B6N1</accession>
<dbReference type="GO" id="GO:0003676">
    <property type="term" value="F:nucleic acid binding"/>
    <property type="evidence" value="ECO:0007669"/>
    <property type="project" value="InterPro"/>
</dbReference>
<keyword evidence="3" id="KW-1185">Reference proteome</keyword>
<dbReference type="InterPro" id="IPR036397">
    <property type="entry name" value="RNaseH_sf"/>
</dbReference>
<dbReference type="FunFam" id="3.30.420.10:FF:000032">
    <property type="entry name" value="Retrovirus-related Pol polyprotein from transposon 297-like Protein"/>
    <property type="match status" value="1"/>
</dbReference>
<evidence type="ECO:0000259" key="1">
    <source>
        <dbReference type="PROSITE" id="PS50994"/>
    </source>
</evidence>
<dbReference type="GO" id="GO:0015074">
    <property type="term" value="P:DNA integration"/>
    <property type="evidence" value="ECO:0007669"/>
    <property type="project" value="InterPro"/>
</dbReference>
<dbReference type="PANTHER" id="PTHR37984">
    <property type="entry name" value="PROTEIN CBG26694"/>
    <property type="match status" value="1"/>
</dbReference>
<dbReference type="EMBL" id="AFYH01062247">
    <property type="status" value="NOT_ANNOTATED_CDS"/>
    <property type="molecule type" value="Genomic_DNA"/>
</dbReference>
<dbReference type="InterPro" id="IPR001584">
    <property type="entry name" value="Integrase_cat-core"/>
</dbReference>
<dbReference type="Proteomes" id="UP000008672">
    <property type="component" value="Unassembled WGS sequence"/>
</dbReference>
<evidence type="ECO:0000313" key="2">
    <source>
        <dbReference type="Ensembl" id="ENSLACP00000017552.1"/>
    </source>
</evidence>
<organism evidence="2 3">
    <name type="scientific">Latimeria chalumnae</name>
    <name type="common">Coelacanth</name>
    <dbReference type="NCBI Taxonomy" id="7897"/>
    <lineage>
        <taxon>Eukaryota</taxon>
        <taxon>Metazoa</taxon>
        <taxon>Chordata</taxon>
        <taxon>Craniata</taxon>
        <taxon>Vertebrata</taxon>
        <taxon>Euteleostomi</taxon>
        <taxon>Coelacanthiformes</taxon>
        <taxon>Coelacanthidae</taxon>
        <taxon>Latimeria</taxon>
    </lineage>
</organism>
<dbReference type="Pfam" id="PF00665">
    <property type="entry name" value="rve"/>
    <property type="match status" value="1"/>
</dbReference>
<dbReference type="Gene3D" id="3.30.420.10">
    <property type="entry name" value="Ribonuclease H-like superfamily/Ribonuclease H"/>
    <property type="match status" value="1"/>
</dbReference>
<dbReference type="GeneTree" id="ENSGT01000000214408"/>
<reference evidence="2" key="2">
    <citation type="submission" date="2025-08" db="UniProtKB">
        <authorList>
            <consortium name="Ensembl"/>
        </authorList>
    </citation>
    <scope>IDENTIFICATION</scope>
</reference>
<name>H3B6N1_LATCH</name>
<dbReference type="InterPro" id="IPR012337">
    <property type="entry name" value="RNaseH-like_sf"/>
</dbReference>
<protein>
    <recommendedName>
        <fullName evidence="1">Integrase catalytic domain-containing protein</fullName>
    </recommendedName>
</protein>
<dbReference type="eggNOG" id="KOG0017">
    <property type="taxonomic scope" value="Eukaryota"/>
</dbReference>
<dbReference type="InterPro" id="IPR050951">
    <property type="entry name" value="Retrovirus_Pol_polyprotein"/>
</dbReference>
<feature type="domain" description="Integrase catalytic" evidence="1">
    <location>
        <begin position="33"/>
        <end position="191"/>
    </location>
</feature>
<dbReference type="Ensembl" id="ENSLACT00000017682.1">
    <property type="protein sequence ID" value="ENSLACP00000017552.1"/>
    <property type="gene ID" value="ENSLACG00000015461.1"/>
</dbReference>
<dbReference type="PROSITE" id="PS50994">
    <property type="entry name" value="INTEGRASE"/>
    <property type="match status" value="1"/>
</dbReference>
<dbReference type="HOGENOM" id="CLU_000384_6_0_1"/>
<reference evidence="3" key="1">
    <citation type="submission" date="2011-08" db="EMBL/GenBank/DDBJ databases">
        <title>The draft genome of Latimeria chalumnae.</title>
        <authorList>
            <person name="Di Palma F."/>
            <person name="Alfoldi J."/>
            <person name="Johnson J."/>
            <person name="Berlin A."/>
            <person name="Gnerre S."/>
            <person name="Jaffe D."/>
            <person name="MacCallum I."/>
            <person name="Young S."/>
            <person name="Walker B.J."/>
            <person name="Lander E."/>
            <person name="Lindblad-Toh K."/>
        </authorList>
    </citation>
    <scope>NUCLEOTIDE SEQUENCE [LARGE SCALE GENOMIC DNA]</scope>
    <source>
        <strain evidence="3">Wild caught</strain>
    </source>
</reference>
<dbReference type="AlphaFoldDB" id="H3B6N1"/>
<dbReference type="OMA" id="AISACHP"/>
<dbReference type="InParanoid" id="H3B6N1"/>
<reference evidence="2" key="3">
    <citation type="submission" date="2025-09" db="UniProtKB">
        <authorList>
            <consortium name="Ensembl"/>
        </authorList>
    </citation>
    <scope>IDENTIFICATION</scope>
</reference>
<dbReference type="SUPFAM" id="SSF53098">
    <property type="entry name" value="Ribonuclease H-like"/>
    <property type="match status" value="1"/>
</dbReference>
<sequence>MRKDIETYVKNCRICQQYKPEYSQPSGFMQSTELYEPWEMIGVDLMGPFPKSPKGNVFLLVCVDYYAKWTETFPLRNATAKTISSQLITEIFTRYGTPRYLLSDRGRQFISEITQQVCNDCGVVQKFTTAYHPQCNFTERVNKTLKAMIASYVHGLHHKWDEQLIKLRFAINSAVQETTGYSPAELNFGHAIKMPQDHMLGASIGNQGTETFVLRASKRLDEIKAVVQKNYLQAKTRQRNYDCRRKFREYKPKDRVWVHTHYLSDAAKGFTAKFAPRWQGPCWIVRRMGKLTYFVVMKDSCKILGVINVVNLHPCYPIAEEFTFQSDTSKEVAPVNEPQLL</sequence>
<evidence type="ECO:0000313" key="3">
    <source>
        <dbReference type="Proteomes" id="UP000008672"/>
    </source>
</evidence>